<dbReference type="InParanoid" id="A0A2T3AGF5"/>
<feature type="compositionally biased region" description="Basic and acidic residues" evidence="3">
    <location>
        <begin position="326"/>
        <end position="341"/>
    </location>
</feature>
<dbReference type="EMBL" id="KZ678392">
    <property type="protein sequence ID" value="PSR97302.1"/>
    <property type="molecule type" value="Genomic_DNA"/>
</dbReference>
<feature type="region of interest" description="Disordered" evidence="3">
    <location>
        <begin position="407"/>
        <end position="444"/>
    </location>
</feature>
<feature type="compositionally biased region" description="Basic residues" evidence="3">
    <location>
        <begin position="80"/>
        <end position="107"/>
    </location>
</feature>
<evidence type="ECO:0000256" key="2">
    <source>
        <dbReference type="ARBA" id="ARBA00019577"/>
    </source>
</evidence>
<feature type="region of interest" description="Disordered" evidence="3">
    <location>
        <begin position="1"/>
        <end position="166"/>
    </location>
</feature>
<evidence type="ECO:0000313" key="5">
    <source>
        <dbReference type="Proteomes" id="UP000241462"/>
    </source>
</evidence>
<dbReference type="OrthoDB" id="20018at2759"/>
<keyword evidence="5" id="KW-1185">Reference proteome</keyword>
<dbReference type="AlphaFoldDB" id="A0A2T3AGF5"/>
<feature type="compositionally biased region" description="Low complexity" evidence="3">
    <location>
        <begin position="53"/>
        <end position="63"/>
    </location>
</feature>
<name>A0A2T3AGF5_9PEZI</name>
<dbReference type="PANTHER" id="PTHR13073">
    <property type="entry name" value="BLOC-1 COMPLEX SUBUNIT 1"/>
    <property type="match status" value="1"/>
</dbReference>
<feature type="compositionally biased region" description="Low complexity" evidence="3">
    <location>
        <begin position="140"/>
        <end position="166"/>
    </location>
</feature>
<gene>
    <name evidence="4" type="ORF">BD289DRAFT_480154</name>
</gene>
<dbReference type="Pfam" id="PF06320">
    <property type="entry name" value="GCN5L1"/>
    <property type="match status" value="1"/>
</dbReference>
<feature type="compositionally biased region" description="Low complexity" evidence="3">
    <location>
        <begin position="286"/>
        <end position="299"/>
    </location>
</feature>
<reference evidence="4 5" key="1">
    <citation type="journal article" date="2018" name="Mycol. Prog.">
        <title>Coniella lustricola, a new species from submerged detritus.</title>
        <authorList>
            <person name="Raudabaugh D.B."/>
            <person name="Iturriaga T."/>
            <person name="Carver A."/>
            <person name="Mondo S."/>
            <person name="Pangilinan J."/>
            <person name="Lipzen A."/>
            <person name="He G."/>
            <person name="Amirebrahimi M."/>
            <person name="Grigoriev I.V."/>
            <person name="Miller A.N."/>
        </authorList>
    </citation>
    <scope>NUCLEOTIDE SEQUENCE [LARGE SCALE GENOMIC DNA]</scope>
    <source>
        <strain evidence="4 5">B22-T-1</strain>
    </source>
</reference>
<sequence>MSTNIVQPHSPPRPSSASASATGTSTTASTSPRSTLYPSSSAGGERGQGGGASTTASSSVSASQFPLPPGHFQQQEAPQGHHHFVPQPHQHHHHHHHQQRHSHHQHNQHAQQPHNRRQSANAPLRLAESTINPNAPPPASTTTTSLPSPTNPSHLPTPSQASQTAQARAALIASLGNALDTELSSRASLLHANQAAIAKQERDVQSALSGFRKENDKLAKVLADGSRQVKELGDVQNWAERLERDFLVLEETVRLVRRREEGRLAGAGGRADSEGEDEHEEEERSWSGSGSESGSWSGSESGGGGSQDEDETEGHRERAPGAQLRSSHEEDTLMTDAHDVDIQTPGDVIAKSAGKSKATARASDGADTTLTTAEGEGSTDAMDIVGNTASPLPSDTAEIETASGFVDTVPSQSQSQAAGCSAPVSPQHTQAETGWLRRFMWRGS</sequence>
<evidence type="ECO:0000256" key="3">
    <source>
        <dbReference type="SAM" id="MobiDB-lite"/>
    </source>
</evidence>
<dbReference type="GO" id="GO:0016197">
    <property type="term" value="P:endosomal transport"/>
    <property type="evidence" value="ECO:0007669"/>
    <property type="project" value="TreeGrafter"/>
</dbReference>
<dbReference type="STRING" id="2025994.A0A2T3AGF5"/>
<dbReference type="PANTHER" id="PTHR13073:SF0">
    <property type="entry name" value="BIOGENESIS OF LYSOSOME-RELATED ORGANELLES COMPLEX 1 SUBUNIT 1"/>
    <property type="match status" value="1"/>
</dbReference>
<evidence type="ECO:0000313" key="4">
    <source>
        <dbReference type="EMBL" id="PSR97302.1"/>
    </source>
</evidence>
<proteinExistence type="inferred from homology"/>
<organism evidence="4 5">
    <name type="scientific">Coniella lustricola</name>
    <dbReference type="NCBI Taxonomy" id="2025994"/>
    <lineage>
        <taxon>Eukaryota</taxon>
        <taxon>Fungi</taxon>
        <taxon>Dikarya</taxon>
        <taxon>Ascomycota</taxon>
        <taxon>Pezizomycotina</taxon>
        <taxon>Sordariomycetes</taxon>
        <taxon>Sordariomycetidae</taxon>
        <taxon>Diaporthales</taxon>
        <taxon>Schizoparmaceae</taxon>
        <taxon>Coniella</taxon>
    </lineage>
</organism>
<feature type="region of interest" description="Disordered" evidence="3">
    <location>
        <begin position="263"/>
        <end position="395"/>
    </location>
</feature>
<evidence type="ECO:0000256" key="1">
    <source>
        <dbReference type="ARBA" id="ARBA00007133"/>
    </source>
</evidence>
<protein>
    <recommendedName>
        <fullName evidence="2">Biogenesis of lysosome-related organelles complex 1 subunit 1</fullName>
    </recommendedName>
</protein>
<dbReference type="GO" id="GO:0031083">
    <property type="term" value="C:BLOC-1 complex"/>
    <property type="evidence" value="ECO:0007669"/>
    <property type="project" value="InterPro"/>
</dbReference>
<dbReference type="Proteomes" id="UP000241462">
    <property type="component" value="Unassembled WGS sequence"/>
</dbReference>
<feature type="compositionally biased region" description="Low complexity" evidence="3">
    <location>
        <begin position="15"/>
        <end position="43"/>
    </location>
</feature>
<accession>A0A2T3AGF5</accession>
<comment type="similarity">
    <text evidence="1">Belongs to the BLOC1S1 family.</text>
</comment>
<dbReference type="InterPro" id="IPR009395">
    <property type="entry name" value="BLOC1S1"/>
</dbReference>
<feature type="compositionally biased region" description="Acidic residues" evidence="3">
    <location>
        <begin position="274"/>
        <end position="283"/>
    </location>
</feature>